<dbReference type="CDD" id="cd03784">
    <property type="entry name" value="GT1_Gtf-like"/>
    <property type="match status" value="1"/>
</dbReference>
<dbReference type="RefSeq" id="WP_130584864.1">
    <property type="nucleotide sequence ID" value="NZ_CP029159.1"/>
</dbReference>
<evidence type="ECO:0000256" key="3">
    <source>
        <dbReference type="ARBA" id="ARBA00022679"/>
    </source>
</evidence>
<accession>A0A7G3UDU6</accession>
<evidence type="ECO:0000259" key="5">
    <source>
        <dbReference type="Pfam" id="PF21036"/>
    </source>
</evidence>
<organism evidence="6 7">
    <name type="scientific">Streptomyces tsukubensis (strain DSM 42081 / NBRC 108919 / NRRL 18488 / 9993)</name>
    <dbReference type="NCBI Taxonomy" id="1114943"/>
    <lineage>
        <taxon>Bacteria</taxon>
        <taxon>Bacillati</taxon>
        <taxon>Actinomycetota</taxon>
        <taxon>Actinomycetes</taxon>
        <taxon>Kitasatosporales</taxon>
        <taxon>Streptomycetaceae</taxon>
        <taxon>Streptomyces</taxon>
    </lineage>
</organism>
<evidence type="ECO:0000313" key="6">
    <source>
        <dbReference type="EMBL" id="QKM67751.1"/>
    </source>
</evidence>
<dbReference type="Proteomes" id="UP000005940">
    <property type="component" value="Chromosome"/>
</dbReference>
<keyword evidence="2" id="KW-0328">Glycosyltransferase</keyword>
<keyword evidence="3" id="KW-0808">Transferase</keyword>
<dbReference type="Pfam" id="PF21036">
    <property type="entry name" value="EryCIII-like_N"/>
    <property type="match status" value="1"/>
</dbReference>
<dbReference type="GO" id="GO:0016758">
    <property type="term" value="F:hexosyltransferase activity"/>
    <property type="evidence" value="ECO:0007669"/>
    <property type="project" value="UniProtKB-ARBA"/>
</dbReference>
<dbReference type="SUPFAM" id="SSF53756">
    <property type="entry name" value="UDP-Glycosyltransferase/glycogen phosphorylase"/>
    <property type="match status" value="1"/>
</dbReference>
<name>A0A7G3UDU6_STRT9</name>
<sequence>MRVLFVSSPGLGHIFPTVPLAHALTASGHEVLYAQGGDVGSVAAAGVNVVDVTPGLDYATVFRPEEIDFSVDGGDEFVSALFAKVSGVTVDRVLEVARSWSPDLIVHSPLQGAGPLAAGALGVPAVSVVTGPADSAPRIDGLLRDHMKEHYLRHGVAPEPAPGIRLNSMPRSLLELLPEQVRGADDVPVRYVPYNGNGELPGWLLEPPRRPRIAVTLGSIAGLWGGLAVLAPLVAAAADTDAEFVVTLGGGDPSLLGELPPNVTTVDWLPLAPLLAVCGGLIHHGGSGTTAVAMALGVPQCVMPLSPDQKDNERAVVERGIAVGAAAETVGTAEFRALLEDDGMRRAAAEVRDETAAMPSPAALVGRLEALV</sequence>
<reference evidence="6 7" key="1">
    <citation type="journal article" date="2012" name="J. Bacteriol.">
        <title>Draft genome of Streptomyces tsukubaensis NRRL 18488, the producer of the clinically important immunosuppressant tacrolimus (FK506).</title>
        <authorList>
            <person name="Barreiro C."/>
            <person name="Prieto C."/>
            <person name="Sola-Landa A."/>
            <person name="Solera E."/>
            <person name="Martinez-Castro M."/>
            <person name="Perez-Redondo R."/>
            <person name="Garcia-Estrada C."/>
            <person name="Aparicio J.F."/>
            <person name="Fernandez-Martinez L.T."/>
            <person name="Santos-Aberturas J."/>
            <person name="Salehi-Najafabadi Z."/>
            <person name="Rodriguez-Garcia A."/>
            <person name="Tauch A."/>
            <person name="Martin J.F."/>
        </authorList>
    </citation>
    <scope>NUCLEOTIDE SEQUENCE [LARGE SCALE GENOMIC DNA]</scope>
    <source>
        <strain evidence="7">DSM 42081 / NBRC 108919 / NRRL 18488 / 9993</strain>
    </source>
</reference>
<protein>
    <submittedName>
        <fullName evidence="6">Uncharacterized protein</fullName>
    </submittedName>
</protein>
<keyword evidence="7" id="KW-1185">Reference proteome</keyword>
<dbReference type="InterPro" id="IPR002213">
    <property type="entry name" value="UDP_glucos_trans"/>
</dbReference>
<feature type="domain" description="Erythromycin biosynthesis protein CIII-like C-terminal" evidence="4">
    <location>
        <begin position="233"/>
        <end position="371"/>
    </location>
</feature>
<dbReference type="FunFam" id="3.40.50.2000:FF:000072">
    <property type="entry name" value="Glycosyl transferase"/>
    <property type="match status" value="1"/>
</dbReference>
<dbReference type="Gene3D" id="3.40.50.2000">
    <property type="entry name" value="Glycogen Phosphorylase B"/>
    <property type="match status" value="2"/>
</dbReference>
<evidence type="ECO:0000256" key="1">
    <source>
        <dbReference type="ARBA" id="ARBA00006962"/>
    </source>
</evidence>
<dbReference type="GO" id="GO:0008194">
    <property type="term" value="F:UDP-glycosyltransferase activity"/>
    <property type="evidence" value="ECO:0007669"/>
    <property type="project" value="InterPro"/>
</dbReference>
<proteinExistence type="inferred from homology"/>
<dbReference type="EMBL" id="CP029159">
    <property type="protein sequence ID" value="QKM67751.1"/>
    <property type="molecule type" value="Genomic_DNA"/>
</dbReference>
<gene>
    <name evidence="6" type="ORF">STSU_011795</name>
</gene>
<evidence type="ECO:0000259" key="4">
    <source>
        <dbReference type="Pfam" id="PF06722"/>
    </source>
</evidence>
<dbReference type="InterPro" id="IPR050426">
    <property type="entry name" value="Glycosyltransferase_28"/>
</dbReference>
<dbReference type="AlphaFoldDB" id="A0A7G3UDU6"/>
<comment type="similarity">
    <text evidence="1">Belongs to the glycosyltransferase 28 family.</text>
</comment>
<dbReference type="PANTHER" id="PTHR48050:SF13">
    <property type="entry name" value="STEROL 3-BETA-GLUCOSYLTRANSFERASE UGT80A2"/>
    <property type="match status" value="1"/>
</dbReference>
<feature type="domain" description="Erythromycin biosynthesis protein CIII-like N-terminal" evidence="5">
    <location>
        <begin position="23"/>
        <end position="218"/>
    </location>
</feature>
<evidence type="ECO:0000313" key="7">
    <source>
        <dbReference type="Proteomes" id="UP000005940"/>
    </source>
</evidence>
<dbReference type="PANTHER" id="PTHR48050">
    <property type="entry name" value="STEROL 3-BETA-GLUCOSYLTRANSFERASE"/>
    <property type="match status" value="1"/>
</dbReference>
<dbReference type="GO" id="GO:0017000">
    <property type="term" value="P:antibiotic biosynthetic process"/>
    <property type="evidence" value="ECO:0007669"/>
    <property type="project" value="UniProtKB-ARBA"/>
</dbReference>
<evidence type="ECO:0000256" key="2">
    <source>
        <dbReference type="ARBA" id="ARBA00022676"/>
    </source>
</evidence>
<dbReference type="InterPro" id="IPR048284">
    <property type="entry name" value="EryCIII-like_N"/>
</dbReference>
<dbReference type="InterPro" id="IPR010610">
    <property type="entry name" value="EryCIII-like_C"/>
</dbReference>
<dbReference type="Pfam" id="PF06722">
    <property type="entry name" value="EryCIII-like_C"/>
    <property type="match status" value="1"/>
</dbReference>